<evidence type="ECO:0000313" key="3">
    <source>
        <dbReference type="Proteomes" id="UP000316562"/>
    </source>
</evidence>
<dbReference type="EMBL" id="SGBC01000002">
    <property type="protein sequence ID" value="RZD16466.1"/>
    <property type="molecule type" value="Genomic_DNA"/>
</dbReference>
<evidence type="ECO:0000256" key="1">
    <source>
        <dbReference type="SAM" id="Phobius"/>
    </source>
</evidence>
<keyword evidence="1" id="KW-0812">Transmembrane</keyword>
<keyword evidence="1" id="KW-1133">Transmembrane helix</keyword>
<accession>A0A519BGS7</accession>
<keyword evidence="1" id="KW-0472">Membrane</keyword>
<sequence>MTSDNKKIKKSREDKMIKKLNNTESQNGTNLEDDWDNFVQEEGLIDYNKIPLKRAEIKGWVKFAFWFLRIYIVIMIVLVIIGFSRIH</sequence>
<reference evidence="2 3" key="1">
    <citation type="journal article" date="2019" name="ISME J.">
        <title>Insights into ecological role of a new deltaproteobacterial order Candidatus Acidulodesulfobacterales by metagenomics and metatranscriptomics.</title>
        <authorList>
            <person name="Tan S."/>
            <person name="Liu J."/>
            <person name="Fang Y."/>
            <person name="Hedlund B.P."/>
            <person name="Lian Z.H."/>
            <person name="Huang L.Y."/>
            <person name="Li J.T."/>
            <person name="Huang L.N."/>
            <person name="Li W.J."/>
            <person name="Jiang H.C."/>
            <person name="Dong H.L."/>
            <person name="Shu W.S."/>
        </authorList>
    </citation>
    <scope>NUCLEOTIDE SEQUENCE [LARGE SCALE GENOMIC DNA]</scope>
    <source>
        <strain evidence="2">AP2</strain>
    </source>
</reference>
<protein>
    <submittedName>
        <fullName evidence="2">Uncharacterized protein</fullName>
    </submittedName>
</protein>
<gene>
    <name evidence="2" type="ORF">EVJ46_05465</name>
</gene>
<comment type="caution">
    <text evidence="2">The sequence shown here is derived from an EMBL/GenBank/DDBJ whole genome shotgun (WGS) entry which is preliminary data.</text>
</comment>
<evidence type="ECO:0000313" key="2">
    <source>
        <dbReference type="EMBL" id="RZD16466.1"/>
    </source>
</evidence>
<proteinExistence type="predicted"/>
<organism evidence="2 3">
    <name type="scientific">Acididesulfobacter guangdongensis</name>
    <dbReference type="NCBI Taxonomy" id="2597225"/>
    <lineage>
        <taxon>Bacteria</taxon>
        <taxon>Deltaproteobacteria</taxon>
        <taxon>Candidatus Acidulodesulfobacterales</taxon>
        <taxon>Candidatus Acididesulfobacter</taxon>
    </lineage>
</organism>
<name>A0A519BGS7_ACIG2</name>
<feature type="transmembrane region" description="Helical" evidence="1">
    <location>
        <begin position="63"/>
        <end position="83"/>
    </location>
</feature>
<dbReference type="Proteomes" id="UP000316562">
    <property type="component" value="Unassembled WGS sequence"/>
</dbReference>
<dbReference type="AlphaFoldDB" id="A0A519BGS7"/>